<dbReference type="EMBL" id="QLYR01000008">
    <property type="protein sequence ID" value="RAQ25514.1"/>
    <property type="molecule type" value="Genomic_DNA"/>
</dbReference>
<proteinExistence type="predicted"/>
<accession>A0A328UEJ2</accession>
<name>A0A328UEJ2_9FIRM</name>
<protein>
    <submittedName>
        <fullName evidence="2">Uncharacterized protein</fullName>
    </submittedName>
</protein>
<evidence type="ECO:0000313" key="2">
    <source>
        <dbReference type="EMBL" id="RAQ25514.1"/>
    </source>
</evidence>
<dbReference type="Gene3D" id="3.20.20.80">
    <property type="entry name" value="Glycosidases"/>
    <property type="match status" value="1"/>
</dbReference>
<comment type="caution">
    <text evidence="2">The sequence shown here is derived from an EMBL/GenBank/DDBJ whole genome shotgun (WGS) entry which is preliminary data.</text>
</comment>
<organism evidence="2 3">
    <name type="scientific">Hydrogeniiclostridium mannosilyticum</name>
    <dbReference type="NCBI Taxonomy" id="2764322"/>
    <lineage>
        <taxon>Bacteria</taxon>
        <taxon>Bacillati</taxon>
        <taxon>Bacillota</taxon>
        <taxon>Clostridia</taxon>
        <taxon>Eubacteriales</taxon>
        <taxon>Acutalibacteraceae</taxon>
        <taxon>Hydrogeniiclostridium</taxon>
    </lineage>
</organism>
<reference evidence="2 3" key="1">
    <citation type="submission" date="2018-06" db="EMBL/GenBank/DDBJ databases">
        <title>Noncontiguous genome sequence of Ruminococcaceae bacterium ASD2818.</title>
        <authorList>
            <person name="Chaplin A.V."/>
            <person name="Sokolova S.R."/>
            <person name="Kochetkova T.O."/>
            <person name="Goltsov A.Y."/>
            <person name="Trofimov D.Y."/>
            <person name="Efimov B.A."/>
        </authorList>
    </citation>
    <scope>NUCLEOTIDE SEQUENCE [LARGE SCALE GENOMIC DNA]</scope>
    <source>
        <strain evidence="2 3">ASD2818</strain>
    </source>
</reference>
<dbReference type="Proteomes" id="UP000249377">
    <property type="component" value="Unassembled WGS sequence"/>
</dbReference>
<gene>
    <name evidence="2" type="ORF">DPQ25_10860</name>
</gene>
<keyword evidence="3" id="KW-1185">Reference proteome</keyword>
<keyword evidence="1" id="KW-0732">Signal</keyword>
<evidence type="ECO:0000256" key="1">
    <source>
        <dbReference type="SAM" id="SignalP"/>
    </source>
</evidence>
<evidence type="ECO:0000313" key="3">
    <source>
        <dbReference type="Proteomes" id="UP000249377"/>
    </source>
</evidence>
<dbReference type="AlphaFoldDB" id="A0A328UEJ2"/>
<feature type="signal peptide" evidence="1">
    <location>
        <begin position="1"/>
        <end position="28"/>
    </location>
</feature>
<feature type="chain" id="PRO_5038752486" evidence="1">
    <location>
        <begin position="29"/>
        <end position="937"/>
    </location>
</feature>
<dbReference type="RefSeq" id="WP_112333206.1">
    <property type="nucleotide sequence ID" value="NZ_QLYR01000008.1"/>
</dbReference>
<sequence>MKRVKKISQFVSLFVFLAFVLGTVPLSAPQGVEAAAQSTDYVLFDFTENGMMKFPPKWDTGLFYSTEDNMTYTYMDDGYWRLTSQSAEDPWLVALLPQNRQFSAAYKYVKIRYRTESTGTYGRILWSHDGSDLGESRSQNFNILNDGQWHEQIIEISNPEYTGNIDIFRLNPFKGGNVKNQTYDLQYIALFKTRQEAEAYQLSHAPIYYDFTDSSIMKPSASSGTGLYYSDNMTYQYTPEGYWRFTSQSAEDPFFVANLPANQQFDSTYRFVKLCYRTTSSGNFARLFWSHDGSNLAESRSQNFSIQNDGQWHEQIVKITNPEFTGKIDMFRLNPIKGPSVKGDTYDLKYMALFKTRADAEAYQTLPKQTHSAVNGSTAAIDDLGRELPMNDTAGNTKKDRYVGLFYFLWQGQHGDGGPYDNSKIVAANRNALTSEAKWMELGGGPVGAHHFWGEPLFGYYTSDDEWVMRKHVQMLTDADVDYLVFDTTNAFTYTSQALKLMAILDEYAGDGWDVPQVAFYTNSSSGDTMNRIYNEIYKAHPEYAHLWFRWESKPMIIGNSSDSALSNEARNFFRIKEAQWPNEGYKADGYPWMEFDRMFTGNAVYGKYGRHEVMNVSIAQHCNTIRFSSTAWYGGNDHSRSWHNGANDLSNGAVNMGYNFAEQWEYALEQDPEMIFITGWNEWVAQRQPGAAGQPIVFVDCADQNTSRDAEPMKGGHGDNYYMQMIDYIRRYKGTDPGVDAGENYTIDISGSFAQWDSPKVTAQYQDYVNDIGSRNTKGFGNISYVNTTGRNDIQNMKVARDSDKLYFYVDTVSNLTAPVGNHWMTLFINTGNSQNKNWKGYDYVLNRVAPENGKAVLEKYNGTGWTKAAAVDMKAEGNKLMLAVPRSSLGLASSTINIQFKWADNYQEELDIWTFYEDGDVAPYGRMNYVFSEIG</sequence>